<reference evidence="12" key="1">
    <citation type="journal article" date="2014" name="Science">
        <title>Nonhuman genetics. Genomic basis for the convergent evolution of electric organs.</title>
        <authorList>
            <person name="Gallant J.R."/>
            <person name="Traeger L.L."/>
            <person name="Volkening J.D."/>
            <person name="Moffett H."/>
            <person name="Chen P.H."/>
            <person name="Novina C.D."/>
            <person name="Phillips G.N.Jr."/>
            <person name="Anand R."/>
            <person name="Wells G.B."/>
            <person name="Pinch M."/>
            <person name="Guth R."/>
            <person name="Unguez G.A."/>
            <person name="Albert J.S."/>
            <person name="Zakon H.H."/>
            <person name="Samanta M.P."/>
            <person name="Sussman M.R."/>
        </authorList>
    </citation>
    <scope>NUCLEOTIDE SEQUENCE [LARGE SCALE GENOMIC DNA]</scope>
</reference>
<dbReference type="GO" id="GO:0005813">
    <property type="term" value="C:centrosome"/>
    <property type="evidence" value="ECO:0007669"/>
    <property type="project" value="TreeGrafter"/>
</dbReference>
<evidence type="ECO:0000256" key="8">
    <source>
        <dbReference type="ARBA" id="ARBA00023069"/>
    </source>
</evidence>
<evidence type="ECO:0000256" key="6">
    <source>
        <dbReference type="ARBA" id="ARBA00022490"/>
    </source>
</evidence>
<keyword evidence="8" id="KW-0969">Cilium</keyword>
<dbReference type="OMA" id="AKKCGIQ"/>
<dbReference type="AlphaFoldDB" id="A0A4W4HQV1"/>
<evidence type="ECO:0000256" key="1">
    <source>
        <dbReference type="ARBA" id="ARBA00004114"/>
    </source>
</evidence>
<dbReference type="GO" id="GO:0005814">
    <property type="term" value="C:centriole"/>
    <property type="evidence" value="ECO:0007669"/>
    <property type="project" value="UniProtKB-SubCell"/>
</dbReference>
<sequence length="212" mass="24295">MMWAGYLWNPSLTIFIDKTTDSSHVDARPQLTLPETNMGKVASSGLTVVYIMSIIAKRCGVTFAPPSIILVYENEDTSKIRKRIIPVRNFSKYSDCSRAAERLKHHSRHGLYLKSVPLAQLERLHTVLRDHLCGLTVEESLAAQRGPGPQEEDLNKLSDDELNLRKAKMDVLFEQNRRHKDDPTFVYDLEVEFPENSVRETCSWDEDLSDEF</sequence>
<evidence type="ECO:0000256" key="10">
    <source>
        <dbReference type="ARBA" id="ARBA00023273"/>
    </source>
</evidence>
<evidence type="ECO:0000256" key="5">
    <source>
        <dbReference type="ARBA" id="ARBA00022015"/>
    </source>
</evidence>
<dbReference type="PANTHER" id="PTHR31539">
    <property type="entry name" value="CENTROSOMAL PROTEIN OF 19K CEP19"/>
    <property type="match status" value="1"/>
</dbReference>
<protein>
    <recommendedName>
        <fullName evidence="5">Centrosomal protein of 19 kDa</fullName>
    </recommendedName>
</protein>
<evidence type="ECO:0000256" key="9">
    <source>
        <dbReference type="ARBA" id="ARBA00023212"/>
    </source>
</evidence>
<dbReference type="Proteomes" id="UP000314983">
    <property type="component" value="Chromosome 26"/>
</dbReference>
<reference evidence="12" key="2">
    <citation type="journal article" date="2017" name="Sci. Adv.">
        <title>A tail of two voltages: Proteomic comparison of the three electric organs of the electric eel.</title>
        <authorList>
            <person name="Traeger L.L."/>
            <person name="Sabat G."/>
            <person name="Barrett-Wilt G.A."/>
            <person name="Wells G.B."/>
            <person name="Sussman M.R."/>
        </authorList>
    </citation>
    <scope>NUCLEOTIDE SEQUENCE [LARGE SCALE GENOMIC DNA]</scope>
</reference>
<evidence type="ECO:0000313" key="12">
    <source>
        <dbReference type="Proteomes" id="UP000314983"/>
    </source>
</evidence>
<name>A0A4W4HQV1_ELEEL</name>
<dbReference type="GO" id="GO:0000922">
    <property type="term" value="C:spindle pole"/>
    <property type="evidence" value="ECO:0007669"/>
    <property type="project" value="UniProtKB-SubCell"/>
</dbReference>
<keyword evidence="10" id="KW-0966">Cell projection</keyword>
<gene>
    <name evidence="11" type="primary">CEP19</name>
</gene>
<evidence type="ECO:0000256" key="4">
    <source>
        <dbReference type="ARBA" id="ARBA00009371"/>
    </source>
</evidence>
<dbReference type="GO" id="GO:0036064">
    <property type="term" value="C:ciliary basal body"/>
    <property type="evidence" value="ECO:0007669"/>
    <property type="project" value="TreeGrafter"/>
</dbReference>
<evidence type="ECO:0000256" key="3">
    <source>
        <dbReference type="ARBA" id="ARBA00004647"/>
    </source>
</evidence>
<reference evidence="11" key="3">
    <citation type="submission" date="2020-05" db="EMBL/GenBank/DDBJ databases">
        <title>Electrophorus electricus (electric eel) genome, fEleEle1, primary haplotype.</title>
        <authorList>
            <person name="Myers G."/>
            <person name="Meyer A."/>
            <person name="Fedrigo O."/>
            <person name="Formenti G."/>
            <person name="Rhie A."/>
            <person name="Tracey A."/>
            <person name="Sims Y."/>
            <person name="Jarvis E.D."/>
        </authorList>
    </citation>
    <scope>NUCLEOTIDE SEQUENCE [LARGE SCALE GENOMIC DNA]</scope>
</reference>
<evidence type="ECO:0000256" key="2">
    <source>
        <dbReference type="ARBA" id="ARBA00004120"/>
    </source>
</evidence>
<dbReference type="InterPro" id="IPR029412">
    <property type="entry name" value="CEP19"/>
</dbReference>
<proteinExistence type="inferred from homology"/>
<comment type="similarity">
    <text evidence="4">Belongs to the CEP19 family.</text>
</comment>
<keyword evidence="6" id="KW-0963">Cytoplasm</keyword>
<dbReference type="Ensembl" id="ENSEEET00000052384.2">
    <property type="protein sequence ID" value="ENSEEEP00000051826.2"/>
    <property type="gene ID" value="ENSEEEG00000024326.2"/>
</dbReference>
<dbReference type="GeneTree" id="ENSGT00390000016356"/>
<keyword evidence="12" id="KW-1185">Reference proteome</keyword>
<dbReference type="GO" id="GO:0034454">
    <property type="term" value="P:microtubule anchoring at centrosome"/>
    <property type="evidence" value="ECO:0007669"/>
    <property type="project" value="TreeGrafter"/>
</dbReference>
<accession>A0A4W4HQV1</accession>
<organism evidence="11 12">
    <name type="scientific">Electrophorus electricus</name>
    <name type="common">Electric eel</name>
    <name type="synonym">Gymnotus electricus</name>
    <dbReference type="NCBI Taxonomy" id="8005"/>
    <lineage>
        <taxon>Eukaryota</taxon>
        <taxon>Metazoa</taxon>
        <taxon>Chordata</taxon>
        <taxon>Craniata</taxon>
        <taxon>Vertebrata</taxon>
        <taxon>Euteleostomi</taxon>
        <taxon>Actinopterygii</taxon>
        <taxon>Neopterygii</taxon>
        <taxon>Teleostei</taxon>
        <taxon>Ostariophysi</taxon>
        <taxon>Gymnotiformes</taxon>
        <taxon>Gymnotoidei</taxon>
        <taxon>Gymnotidae</taxon>
        <taxon>Electrophorus</taxon>
    </lineage>
</organism>
<reference evidence="11" key="4">
    <citation type="submission" date="2025-08" db="UniProtKB">
        <authorList>
            <consortium name="Ensembl"/>
        </authorList>
    </citation>
    <scope>IDENTIFICATION</scope>
</reference>
<dbReference type="GO" id="GO:0097712">
    <property type="term" value="P:vesicle targeting, trans-Golgi to periciliary membrane compartment"/>
    <property type="evidence" value="ECO:0007669"/>
    <property type="project" value="TreeGrafter"/>
</dbReference>
<evidence type="ECO:0000256" key="7">
    <source>
        <dbReference type="ARBA" id="ARBA00022794"/>
    </source>
</evidence>
<keyword evidence="7" id="KW-0970">Cilium biogenesis/degradation</keyword>
<reference evidence="11" key="5">
    <citation type="submission" date="2025-09" db="UniProtKB">
        <authorList>
            <consortium name="Ensembl"/>
        </authorList>
    </citation>
    <scope>IDENTIFICATION</scope>
</reference>
<evidence type="ECO:0000313" key="11">
    <source>
        <dbReference type="Ensembl" id="ENSEEEP00000051826.2"/>
    </source>
</evidence>
<comment type="subcellular location">
    <subcellularLocation>
        <location evidence="2">Cytoplasm</location>
        <location evidence="2">Cytoskeleton</location>
        <location evidence="2">Cilium basal body</location>
    </subcellularLocation>
    <subcellularLocation>
        <location evidence="1">Cytoplasm</location>
        <location evidence="1">Cytoskeleton</location>
        <location evidence="1">Microtubule organizing center</location>
        <location evidence="1">Centrosome</location>
        <location evidence="1">Centriole</location>
    </subcellularLocation>
    <subcellularLocation>
        <location evidence="3">Cytoplasm</location>
        <location evidence="3">Cytoskeleton</location>
        <location evidence="3">Spindle pole</location>
    </subcellularLocation>
</comment>
<dbReference type="PANTHER" id="PTHR31539:SF1">
    <property type="entry name" value="CENTROSOMAL PROTEIN OF 19 KDA"/>
    <property type="match status" value="1"/>
</dbReference>
<dbReference type="Pfam" id="PF14933">
    <property type="entry name" value="CEP19"/>
    <property type="match status" value="1"/>
</dbReference>
<keyword evidence="9" id="KW-0206">Cytoskeleton</keyword>
<dbReference type="STRING" id="8005.ENSEEEP00000051826"/>